<dbReference type="Gene3D" id="3.60.20.10">
    <property type="entry name" value="Glutamine Phosphoribosylpyrophosphate, subunit 1, domain 1"/>
    <property type="match status" value="1"/>
</dbReference>
<keyword evidence="8" id="KW-1185">Reference proteome</keyword>
<reference evidence="7 8" key="1">
    <citation type="journal article" date="2018" name="J. Allergy Clin. Immunol.">
        <title>High-quality assembly of Dermatophagoides pteronyssinus genome and transcriptome reveals a wide range of novel allergens.</title>
        <authorList>
            <person name="Liu X.Y."/>
            <person name="Yang K.Y."/>
            <person name="Wang M.Q."/>
            <person name="Kwok J.S."/>
            <person name="Zeng X."/>
            <person name="Yang Z."/>
            <person name="Xiao X.J."/>
            <person name="Lau C.P."/>
            <person name="Li Y."/>
            <person name="Huang Z.M."/>
            <person name="Ba J.G."/>
            <person name="Yim A.K."/>
            <person name="Ouyang C.Y."/>
            <person name="Ngai S.M."/>
            <person name="Chan T.F."/>
            <person name="Leung E.L."/>
            <person name="Liu L."/>
            <person name="Liu Z.G."/>
            <person name="Tsui S.K."/>
        </authorList>
    </citation>
    <scope>NUCLEOTIDE SEQUENCE [LARGE SCALE GENOMIC DNA]</scope>
    <source>
        <strain evidence="7">Derp</strain>
    </source>
</reference>
<evidence type="ECO:0000256" key="5">
    <source>
        <dbReference type="ARBA" id="ARBA00026071"/>
    </source>
</evidence>
<keyword evidence="1 6" id="KW-0963">Cytoplasm</keyword>
<evidence type="ECO:0000256" key="3">
    <source>
        <dbReference type="ARBA" id="ARBA00023242"/>
    </source>
</evidence>
<keyword evidence="2 6" id="KW-0647">Proteasome</keyword>
<dbReference type="EMBL" id="NJHN03000105">
    <property type="protein sequence ID" value="KAH9414758.1"/>
    <property type="molecule type" value="Genomic_DNA"/>
</dbReference>
<dbReference type="PANTHER" id="PTHR32194">
    <property type="entry name" value="METALLOPROTEASE TLDD"/>
    <property type="match status" value="1"/>
</dbReference>
<gene>
    <name evidence="7" type="primary">PSMB3</name>
    <name evidence="7" type="ORF">DERP_008599</name>
</gene>
<comment type="subunit">
    <text evidence="5">The 26S proteasome consists of a 20S proteasome core and two 19S regulatory subunits. The 20S proteasome core is composed of 28 subunits that are arranged in four stacked rings, resulting in a barrel-shaped structure. The two end rings are each formed by seven alpha subunits, and the two central rings are each formed by seven beta subunits. The catalytic chamber with the active sites is on the inside of the barrel.</text>
</comment>
<dbReference type="InterPro" id="IPR023333">
    <property type="entry name" value="Proteasome_suB-type"/>
</dbReference>
<protein>
    <recommendedName>
        <fullName evidence="6">Proteasome subunit beta</fullName>
    </recommendedName>
</protein>
<dbReference type="InterPro" id="IPR029055">
    <property type="entry name" value="Ntn_hydrolases_N"/>
</dbReference>
<dbReference type="InterPro" id="IPR016050">
    <property type="entry name" value="Proteasome_bsu_CS"/>
</dbReference>
<proteinExistence type="inferred from homology"/>
<keyword evidence="3 6" id="KW-0539">Nucleus</keyword>
<dbReference type="PROSITE" id="PS51476">
    <property type="entry name" value="PROTEASOME_BETA_2"/>
    <property type="match status" value="1"/>
</dbReference>
<comment type="similarity">
    <text evidence="6">Belongs to the peptidase T1B family.</text>
</comment>
<dbReference type="InterPro" id="IPR033811">
    <property type="entry name" value="Proteasome_beta_3"/>
</dbReference>
<name>A0ABQ8IWQ9_DERPT</name>
<evidence type="ECO:0000256" key="2">
    <source>
        <dbReference type="ARBA" id="ARBA00022942"/>
    </source>
</evidence>
<organism evidence="7 8">
    <name type="scientific">Dermatophagoides pteronyssinus</name>
    <name type="common">European house dust mite</name>
    <dbReference type="NCBI Taxonomy" id="6956"/>
    <lineage>
        <taxon>Eukaryota</taxon>
        <taxon>Metazoa</taxon>
        <taxon>Ecdysozoa</taxon>
        <taxon>Arthropoda</taxon>
        <taxon>Chelicerata</taxon>
        <taxon>Arachnida</taxon>
        <taxon>Acari</taxon>
        <taxon>Acariformes</taxon>
        <taxon>Sarcoptiformes</taxon>
        <taxon>Astigmata</taxon>
        <taxon>Psoroptidia</taxon>
        <taxon>Analgoidea</taxon>
        <taxon>Pyroglyphidae</taxon>
        <taxon>Dermatophagoidinae</taxon>
        <taxon>Dermatophagoides</taxon>
    </lineage>
</organism>
<dbReference type="CDD" id="cd03759">
    <property type="entry name" value="proteasome_beta_type_3"/>
    <property type="match status" value="1"/>
</dbReference>
<comment type="subcellular location">
    <subcellularLocation>
        <location evidence="6">Cytoplasm</location>
    </subcellularLocation>
    <subcellularLocation>
        <location evidence="6">Nucleus</location>
    </subcellularLocation>
</comment>
<dbReference type="SUPFAM" id="SSF56235">
    <property type="entry name" value="N-terminal nucleophile aminohydrolases (Ntn hydrolases)"/>
    <property type="match status" value="1"/>
</dbReference>
<evidence type="ECO:0000256" key="4">
    <source>
        <dbReference type="ARBA" id="ARBA00024953"/>
    </source>
</evidence>
<comment type="subunit">
    <text evidence="6">Component of the proteasome complex.</text>
</comment>
<comment type="function">
    <text evidence="6">Component of the proteasome, a multicatalytic proteinase complex which is characterized by its ability to cleave peptides with Arg, Phe, Tyr, Leu, and Glu adjacent to the leaving group at neutral or slightly basic pH. The proteasome has an ATP-dependent proteolytic activity.</text>
</comment>
<sequence>MDYNGGLVIAMKGKNCVAIAADRALTAQNHAISFNYQKIFEVNPHIYVGLPGLATDTKTVAQRVKFRVNLYELRENRRIKPKTFGSMISNMLYERRFGPYFVEPVIAGIDSKTGESYIAASDIIGCINEPDDFVVSGTCTEQAFGMCETLWKPDMEPDDLFETISQSLMSAFDRDASSGWGGIVYIIEKDKVTVKALKTRMD</sequence>
<dbReference type="PANTHER" id="PTHR32194:SF10">
    <property type="entry name" value="PROTEASOME SUBUNIT BETA TYPE-3"/>
    <property type="match status" value="1"/>
</dbReference>
<evidence type="ECO:0000256" key="6">
    <source>
        <dbReference type="RuleBase" id="RU004203"/>
    </source>
</evidence>
<reference evidence="7 8" key="2">
    <citation type="journal article" date="2022" name="Mol. Biol. Evol.">
        <title>Comparative Genomics Reveals Insights into the Divergent Evolution of Astigmatic Mites and Household Pest Adaptations.</title>
        <authorList>
            <person name="Xiong Q."/>
            <person name="Wan A.T."/>
            <person name="Liu X."/>
            <person name="Fung C.S."/>
            <person name="Xiao X."/>
            <person name="Malainual N."/>
            <person name="Hou J."/>
            <person name="Wang L."/>
            <person name="Wang M."/>
            <person name="Yang K.Y."/>
            <person name="Cui Y."/>
            <person name="Leung E.L."/>
            <person name="Nong W."/>
            <person name="Shin S.K."/>
            <person name="Au S.W."/>
            <person name="Jeong K.Y."/>
            <person name="Chew F.T."/>
            <person name="Hui J.H."/>
            <person name="Leung T.F."/>
            <person name="Tungtrongchitr A."/>
            <person name="Zhong N."/>
            <person name="Liu Z."/>
            <person name="Tsui S.K."/>
        </authorList>
    </citation>
    <scope>NUCLEOTIDE SEQUENCE [LARGE SCALE GENOMIC DNA]</scope>
    <source>
        <strain evidence="7">Derp</strain>
    </source>
</reference>
<comment type="caution">
    <text evidence="7">The sequence shown here is derived from an EMBL/GenBank/DDBJ whole genome shotgun (WGS) entry which is preliminary data.</text>
</comment>
<dbReference type="GO" id="GO:0000502">
    <property type="term" value="C:proteasome complex"/>
    <property type="evidence" value="ECO:0007669"/>
    <property type="project" value="UniProtKB-KW"/>
</dbReference>
<dbReference type="InterPro" id="IPR001353">
    <property type="entry name" value="Proteasome_sua/b"/>
</dbReference>
<dbReference type="Pfam" id="PF00227">
    <property type="entry name" value="Proteasome"/>
    <property type="match status" value="1"/>
</dbReference>
<dbReference type="PROSITE" id="PS00854">
    <property type="entry name" value="PROTEASOME_BETA_1"/>
    <property type="match status" value="1"/>
</dbReference>
<evidence type="ECO:0000313" key="8">
    <source>
        <dbReference type="Proteomes" id="UP000887458"/>
    </source>
</evidence>
<dbReference type="Proteomes" id="UP000887458">
    <property type="component" value="Unassembled WGS sequence"/>
</dbReference>
<comment type="function">
    <text evidence="4">Non-catalytic component of the proteasome, a multicatalytic proteinase complex which is characterized by its ability to cleave peptides with Arg, Phe, Tyr, Leu, and Glu adjacent to the leaving group at neutral or slightly basic pH. The proteasome has an ATP-dependent proteolytic activity.</text>
</comment>
<evidence type="ECO:0000313" key="7">
    <source>
        <dbReference type="EMBL" id="KAH9414758.1"/>
    </source>
</evidence>
<accession>A0ABQ8IWQ9</accession>
<evidence type="ECO:0000256" key="1">
    <source>
        <dbReference type="ARBA" id="ARBA00022490"/>
    </source>
</evidence>